<comment type="caution">
    <text evidence="2">The sequence shown here is derived from an EMBL/GenBank/DDBJ whole genome shotgun (WGS) entry which is preliminary data.</text>
</comment>
<reference evidence="2 3" key="1">
    <citation type="submission" date="2017-05" db="EMBL/GenBank/DDBJ databases">
        <title>Draft genome sequence of Elsinoe australis.</title>
        <authorList>
            <person name="Cheng Q."/>
        </authorList>
    </citation>
    <scope>NUCLEOTIDE SEQUENCE [LARGE SCALE GENOMIC DNA]</scope>
    <source>
        <strain evidence="2 3">NL1</strain>
    </source>
</reference>
<dbReference type="InterPro" id="IPR052895">
    <property type="entry name" value="HetReg/Transcr_Mod"/>
</dbReference>
<feature type="domain" description="Heterokaryon incompatibility" evidence="1">
    <location>
        <begin position="50"/>
        <end position="196"/>
    </location>
</feature>
<proteinExistence type="predicted"/>
<dbReference type="EMBL" id="NHZQ01000087">
    <property type="protein sequence ID" value="PSK53984.1"/>
    <property type="molecule type" value="Genomic_DNA"/>
</dbReference>
<organism evidence="2 3">
    <name type="scientific">Elsinoe australis</name>
    <dbReference type="NCBI Taxonomy" id="40998"/>
    <lineage>
        <taxon>Eukaryota</taxon>
        <taxon>Fungi</taxon>
        <taxon>Dikarya</taxon>
        <taxon>Ascomycota</taxon>
        <taxon>Pezizomycotina</taxon>
        <taxon>Dothideomycetes</taxon>
        <taxon>Dothideomycetidae</taxon>
        <taxon>Myriangiales</taxon>
        <taxon>Elsinoaceae</taxon>
        <taxon>Elsinoe</taxon>
    </lineage>
</organism>
<evidence type="ECO:0000259" key="1">
    <source>
        <dbReference type="Pfam" id="PF06985"/>
    </source>
</evidence>
<evidence type="ECO:0000313" key="3">
    <source>
        <dbReference type="Proteomes" id="UP000243723"/>
    </source>
</evidence>
<gene>
    <name evidence="2" type="ORF">B9Z65_7790</name>
</gene>
<dbReference type="PANTHER" id="PTHR24148:SF77">
    <property type="entry name" value="HETEROKARYON INCOMPATIBILITY DOMAIN-CONTAINING PROTEIN"/>
    <property type="match status" value="1"/>
</dbReference>
<sequence>MDNADVSLDYRPLIPDKGFRILILAPSHDFNADIQCDLLHVDLDEDYPPFEALSYVWGQSTDTRPVHVGGKTFNATLNLENALRHLRLPDTARHLWVDAICIDQQNNAEKSNHISYMSKVYTHCKSDILWLGTEDRIIHNAKAAMEHFGNLWGLNDQLRKRFTSEEDRVRLKQHEESIKDLFAAPAVWKRAWIVQEVAFAPKIMLVAGHLTLPWEEVESFLVADEYIKKYGVPDAFHGPFSHDFSIRSWAGGKIAQPQIMLHQRKITHGFVEKYKSTLLDVLARFRHTQCTDPRDKIYALLGLVEDDLDIVADYSLELKDIYMDCMKRLMEHDQNLDLLCQAPWKIHRNKDRETNLPSWVIDFGDPGEEHILFAQRSIFNAGGDDIKIPLNISSDGVLTLQGFSLGTLTWIPKEARDKIYPPYPPYANVAFEWMPNTILESAIQSGNESLRRFLKPVSEPCSPAATPESPTTPSAFERYWRTLMIDVVRYPMRRTNDTDLAELSPQWNDWLSKPLDDKRDIDIDFFAQGKMYEPWVWGFAVSDRGDHCRIPKEAREGDCIAVLRGAKVPLVLRPEVGVGDTRYLFVGPCYVYGFMDGEVLGGGSGFEEREFEIA</sequence>
<dbReference type="InterPro" id="IPR010730">
    <property type="entry name" value="HET"/>
</dbReference>
<dbReference type="Pfam" id="PF26639">
    <property type="entry name" value="Het-6_barrel"/>
    <property type="match status" value="1"/>
</dbReference>
<accession>A0A2P8A0J2</accession>
<evidence type="ECO:0000313" key="2">
    <source>
        <dbReference type="EMBL" id="PSK53984.1"/>
    </source>
</evidence>
<dbReference type="Pfam" id="PF06985">
    <property type="entry name" value="HET"/>
    <property type="match status" value="1"/>
</dbReference>
<dbReference type="AlphaFoldDB" id="A0A2P8A0J2"/>
<dbReference type="PANTHER" id="PTHR24148">
    <property type="entry name" value="ANKYRIN REPEAT DOMAIN-CONTAINING PROTEIN 39 HOMOLOG-RELATED"/>
    <property type="match status" value="1"/>
</dbReference>
<name>A0A2P8A0J2_9PEZI</name>
<protein>
    <recommendedName>
        <fullName evidence="1">Heterokaryon incompatibility domain-containing protein</fullName>
    </recommendedName>
</protein>
<dbReference type="OrthoDB" id="3553147at2759"/>
<keyword evidence="3" id="KW-1185">Reference proteome</keyword>
<dbReference type="Proteomes" id="UP000243723">
    <property type="component" value="Unassembled WGS sequence"/>
</dbReference>